<dbReference type="EMBL" id="JPKZ01000272">
    <property type="protein sequence ID" value="KHN88066.1"/>
    <property type="molecule type" value="Genomic_DNA"/>
</dbReference>
<proteinExistence type="predicted"/>
<dbReference type="OrthoDB" id="10547489at2759"/>
<feature type="region of interest" description="Disordered" evidence="1">
    <location>
        <begin position="250"/>
        <end position="272"/>
    </location>
</feature>
<keyword evidence="3" id="KW-1185">Reference proteome</keyword>
<dbReference type="AlphaFoldDB" id="A0A0B2VWZ3"/>
<accession>A0A0B2VWZ3</accession>
<feature type="compositionally biased region" description="Basic and acidic residues" evidence="1">
    <location>
        <begin position="263"/>
        <end position="272"/>
    </location>
</feature>
<name>A0A0B2VWZ3_TOXCA</name>
<organism evidence="2 3">
    <name type="scientific">Toxocara canis</name>
    <name type="common">Canine roundworm</name>
    <dbReference type="NCBI Taxonomy" id="6265"/>
    <lineage>
        <taxon>Eukaryota</taxon>
        <taxon>Metazoa</taxon>
        <taxon>Ecdysozoa</taxon>
        <taxon>Nematoda</taxon>
        <taxon>Chromadorea</taxon>
        <taxon>Rhabditida</taxon>
        <taxon>Spirurina</taxon>
        <taxon>Ascaridomorpha</taxon>
        <taxon>Ascaridoidea</taxon>
        <taxon>Toxocaridae</taxon>
        <taxon>Toxocara</taxon>
    </lineage>
</organism>
<sequence>MGSIAHPSSSSPAYLYVRATAEHYKARWLIKQFCKTVQQLPMNAHCSIMKPLLFIFLTIAGQCMAAAPLFKAVKFPPARIQTRSRGNLNFTEIRERIVKIAGNVTKYSGKVQNGISKMDIQKNKLSEESSEAVVKEKQLTDERHSLEEQLSTATKEVASTSQQLQQTNKQIEKEAQDVRNAQNDLNHKRREKPRWHCIWRCRKKWKKAQRGRIRAAEVVLQAAQQRHANAIKRKAEQEAKLNSLNQRVSSVRTSLARNQQESNRWKERLLNR</sequence>
<evidence type="ECO:0000313" key="3">
    <source>
        <dbReference type="Proteomes" id="UP000031036"/>
    </source>
</evidence>
<dbReference type="Proteomes" id="UP000031036">
    <property type="component" value="Unassembled WGS sequence"/>
</dbReference>
<feature type="compositionally biased region" description="Polar residues" evidence="1">
    <location>
        <begin position="250"/>
        <end position="262"/>
    </location>
</feature>
<reference evidence="2 3" key="1">
    <citation type="submission" date="2014-11" db="EMBL/GenBank/DDBJ databases">
        <title>Genetic blueprint of the zoonotic pathogen Toxocara canis.</title>
        <authorList>
            <person name="Zhu X.-Q."/>
            <person name="Korhonen P.K."/>
            <person name="Cai H."/>
            <person name="Young N.D."/>
            <person name="Nejsum P."/>
            <person name="von Samson-Himmelstjerna G."/>
            <person name="Boag P.R."/>
            <person name="Tan P."/>
            <person name="Li Q."/>
            <person name="Min J."/>
            <person name="Yang Y."/>
            <person name="Wang X."/>
            <person name="Fang X."/>
            <person name="Hall R.S."/>
            <person name="Hofmann A."/>
            <person name="Sternberg P.W."/>
            <person name="Jex A.R."/>
            <person name="Gasser R.B."/>
        </authorList>
    </citation>
    <scope>NUCLEOTIDE SEQUENCE [LARGE SCALE GENOMIC DNA]</scope>
    <source>
        <strain evidence="2">PN_DK_2014</strain>
    </source>
</reference>
<protein>
    <submittedName>
        <fullName evidence="2">Uncharacterized protein</fullName>
    </submittedName>
</protein>
<evidence type="ECO:0000256" key="1">
    <source>
        <dbReference type="SAM" id="MobiDB-lite"/>
    </source>
</evidence>
<evidence type="ECO:0000313" key="2">
    <source>
        <dbReference type="EMBL" id="KHN88066.1"/>
    </source>
</evidence>
<comment type="caution">
    <text evidence="2">The sequence shown here is derived from an EMBL/GenBank/DDBJ whole genome shotgun (WGS) entry which is preliminary data.</text>
</comment>
<gene>
    <name evidence="2" type="ORF">Tcan_08892</name>
</gene>